<protein>
    <submittedName>
        <fullName evidence="1">Uncharacterized protein</fullName>
    </submittedName>
</protein>
<reference evidence="1 2" key="1">
    <citation type="submission" date="2020-04" db="EMBL/GenBank/DDBJ databases">
        <title>Genome analysis and antimicrobial resistance characteristics of Chryseobacterium aquaticum isolated from farmed salmonids.</title>
        <authorList>
            <person name="Saticioglu I.B."/>
            <person name="Duman M."/>
            <person name="Altun S."/>
        </authorList>
    </citation>
    <scope>NUCLEOTIDE SEQUENCE [LARGE SCALE GENOMIC DNA]</scope>
    <source>
        <strain evidence="1 2">C-174</strain>
    </source>
</reference>
<evidence type="ECO:0000313" key="2">
    <source>
        <dbReference type="Proteomes" id="UP000548067"/>
    </source>
</evidence>
<dbReference type="EMBL" id="JABCJF010000005">
    <property type="protein sequence ID" value="NMR34715.1"/>
    <property type="molecule type" value="Genomic_DNA"/>
</dbReference>
<name>A0A848N6Z6_9FLAO</name>
<evidence type="ECO:0000313" key="1">
    <source>
        <dbReference type="EMBL" id="NMR34715.1"/>
    </source>
</evidence>
<gene>
    <name evidence="1" type="ORF">HIO71_10910</name>
</gene>
<comment type="caution">
    <text evidence="1">The sequence shown here is derived from an EMBL/GenBank/DDBJ whole genome shotgun (WGS) entry which is preliminary data.</text>
</comment>
<dbReference type="Proteomes" id="UP000548067">
    <property type="component" value="Unassembled WGS sequence"/>
</dbReference>
<dbReference type="RefSeq" id="WP_169321483.1">
    <property type="nucleotide sequence ID" value="NZ_JABCJF010000005.1"/>
</dbReference>
<sequence>MPKYERIKTHLTDLSPLSVSKVFEFLDQLYRNDLERSYFTDSIKKYTIQEQYFICYYAKIYFNELDNSFLSIELDKIFKTSDGERNSEIRKLKHNAVDLLLYIDNTQFKTLQRRAKLIKKSATGFEKHFFKPKMSNLSFRLPLYSVPTKITYKENPEFVSSFYSEGDKEYALSTGTEMSVIASSEFFENFKNYFFSAFENELDYEQIGMLFINSFSFTGNNDVVELLDLEFDNSTVIHNIFFKIYKKYNEIQSELTDHIANQREATKNFKKARKKLLSKVRIYTATKKDFMKVMYNAFPQIRESYYLFKKKNPKTTLDQYLTTKSRNIK</sequence>
<proteinExistence type="predicted"/>
<dbReference type="AlphaFoldDB" id="A0A848N6Z6"/>
<organism evidence="1 2">
    <name type="scientific">Chryseobacterium aquaticum</name>
    <dbReference type="NCBI Taxonomy" id="452084"/>
    <lineage>
        <taxon>Bacteria</taxon>
        <taxon>Pseudomonadati</taxon>
        <taxon>Bacteroidota</taxon>
        <taxon>Flavobacteriia</taxon>
        <taxon>Flavobacteriales</taxon>
        <taxon>Weeksellaceae</taxon>
        <taxon>Chryseobacterium group</taxon>
        <taxon>Chryseobacterium</taxon>
    </lineage>
</organism>
<accession>A0A848N6Z6</accession>